<evidence type="ECO:0000256" key="1">
    <source>
        <dbReference type="SAM" id="SignalP"/>
    </source>
</evidence>
<keyword evidence="3" id="KW-1185">Reference proteome</keyword>
<gene>
    <name evidence="2" type="ORF">G6N74_07845</name>
</gene>
<evidence type="ECO:0000313" key="3">
    <source>
        <dbReference type="Proteomes" id="UP000481252"/>
    </source>
</evidence>
<name>A0A7C9R8Q3_9HYPH</name>
<organism evidence="2 3">
    <name type="scientific">Mesorhizobium zhangyense</name>
    <dbReference type="NCBI Taxonomy" id="1776730"/>
    <lineage>
        <taxon>Bacteria</taxon>
        <taxon>Pseudomonadati</taxon>
        <taxon>Pseudomonadota</taxon>
        <taxon>Alphaproteobacteria</taxon>
        <taxon>Hyphomicrobiales</taxon>
        <taxon>Phyllobacteriaceae</taxon>
        <taxon>Mesorhizobium</taxon>
    </lineage>
</organism>
<dbReference type="EMBL" id="JAAKZG010000003">
    <property type="protein sequence ID" value="NGN40973.1"/>
    <property type="molecule type" value="Genomic_DNA"/>
</dbReference>
<protein>
    <submittedName>
        <fullName evidence="2">Uncharacterized protein</fullName>
    </submittedName>
</protein>
<dbReference type="RefSeq" id="WP_165116067.1">
    <property type="nucleotide sequence ID" value="NZ_JAAKZG010000003.1"/>
</dbReference>
<dbReference type="Proteomes" id="UP000481252">
    <property type="component" value="Unassembled WGS sequence"/>
</dbReference>
<reference evidence="2 3" key="1">
    <citation type="submission" date="2020-02" db="EMBL/GenBank/DDBJ databases">
        <title>Genome sequence of the type strain CGMCC 1.15528 of Mesorhizobium zhangyense.</title>
        <authorList>
            <person name="Gao J."/>
            <person name="Sun J."/>
        </authorList>
    </citation>
    <scope>NUCLEOTIDE SEQUENCE [LARGE SCALE GENOMIC DNA]</scope>
    <source>
        <strain evidence="2 3">CGMCC 1.15528</strain>
    </source>
</reference>
<keyword evidence="1" id="KW-0732">Signal</keyword>
<sequence>MKTIIYALTATIVSFSAVSAHAGGWGSNTGNFSQSSGLINVSPSIGLGNIGLGVNLLNGSPILSGNNILSGNSTGILNGNTVGVLNGVLNGVGINLLGGNSYKLKK</sequence>
<feature type="signal peptide" evidence="1">
    <location>
        <begin position="1"/>
        <end position="22"/>
    </location>
</feature>
<dbReference type="AlphaFoldDB" id="A0A7C9R8Q3"/>
<proteinExistence type="predicted"/>
<accession>A0A7C9R8Q3</accession>
<evidence type="ECO:0000313" key="2">
    <source>
        <dbReference type="EMBL" id="NGN40973.1"/>
    </source>
</evidence>
<comment type="caution">
    <text evidence="2">The sequence shown here is derived from an EMBL/GenBank/DDBJ whole genome shotgun (WGS) entry which is preliminary data.</text>
</comment>
<feature type="chain" id="PRO_5028975031" evidence="1">
    <location>
        <begin position="23"/>
        <end position="106"/>
    </location>
</feature>